<gene>
    <name evidence="1" type="ORF">MRM81_15575</name>
</gene>
<reference evidence="1" key="1">
    <citation type="submission" date="2022-03" db="EMBL/GenBank/DDBJ databases">
        <title>Sea Food Isolates.</title>
        <authorList>
            <person name="Li c."/>
        </authorList>
    </citation>
    <scope>NUCLEOTIDE SEQUENCE</scope>
    <source>
        <strain evidence="1">19GA11TI05</strain>
    </source>
</reference>
<organism evidence="1">
    <name type="scientific">bacterium 19GA11TI05</name>
    <dbReference type="NCBI Taxonomy" id="2920688"/>
    <lineage>
        <taxon>Bacteria</taxon>
    </lineage>
</organism>
<name>A0AAU6TT27_UNCXX</name>
<dbReference type="EMBL" id="CP095362">
    <property type="protein sequence ID" value="XAG64870.1"/>
    <property type="molecule type" value="Genomic_DNA"/>
</dbReference>
<dbReference type="Gene3D" id="1.10.4120.20">
    <property type="match status" value="1"/>
</dbReference>
<evidence type="ECO:0000313" key="1">
    <source>
        <dbReference type="EMBL" id="XAG64870.1"/>
    </source>
</evidence>
<proteinExistence type="predicted"/>
<accession>A0AAU6TT27</accession>
<sequence>MNLVSITSKQQKITPEEKHLNRMSKLPFMNTLLERVSHIKNTDAEFEGKYINICTDIGKLSQRLLSFQYTTELNSLKKESNSTKETGKNTREELNKRVTKWYFQEKITTPAAIIFREIDQICAEKKIILSTTEKEEILDIVNEKYTKLDTLNKDASVISILSPLKSYMDEKINVQEIKKNLITDMKKEVPEQFRILVDTFHKNKTVPQKEELMTPVESLIFNDIPVVREIAGKMVSDVYSGLIEEIYNILFRDKSKEQPLDFNAIKMEARMQAERIVQDKKPSQRNEINPEDIIRRKFESKVTLTTSSPEKKLEDFFDMLGEKQIKGDIPDQRATFNHGVQNNIKPRDIDAIFDILNRPAFTDRNDDQRASLGNKTI</sequence>
<protein>
    <submittedName>
        <fullName evidence="1">Uncharacterized protein</fullName>
    </submittedName>
</protein>
<dbReference type="AlphaFoldDB" id="A0AAU6TT27"/>